<sequence length="371" mass="40126">MAPKILKAVAVVLGALLLALAAYVAYVVLSYERLGDELSLAVEAPPAADESPRGTVEVGAELTVVAANIGFGAYNRDFDFFMDGGTGSVAASPEVVREDVVGTAKAVRETGADFALFQEVDVDGTRSHHVDEYALLREQFPADTAVFCQNYDSAFLAWPLYAPHGANRAGLVTFSAFPIADGTRYQLPISEGFGKFLDLDRCFSLCRIPTDDGRALSLINVHLSAYGADESIMAAQRAKLYEVMVREREAGNYVIAGGDFNHDMIGVSGEVYGNEVQVVESWAKPYDFDGVPAGFTVAAKAKLDEVGIEAFADAATCRDAGRPYDGTNDRWIMDTFICSDNVECLEYTTMDLDFAYSDHNPVMMRFKLGAA</sequence>
<keyword evidence="2" id="KW-0540">Nuclease</keyword>
<gene>
    <name evidence="2" type="ORF">F8D48_08115</name>
</gene>
<dbReference type="GO" id="GO:0004527">
    <property type="term" value="F:exonuclease activity"/>
    <property type="evidence" value="ECO:0007669"/>
    <property type="project" value="UniProtKB-KW"/>
</dbReference>
<comment type="caution">
    <text evidence="2">The sequence shown here is derived from an EMBL/GenBank/DDBJ whole genome shotgun (WGS) entry which is preliminary data.</text>
</comment>
<keyword evidence="2" id="KW-0378">Hydrolase</keyword>
<dbReference type="GO" id="GO:0004519">
    <property type="term" value="F:endonuclease activity"/>
    <property type="evidence" value="ECO:0007669"/>
    <property type="project" value="UniProtKB-KW"/>
</dbReference>
<keyword evidence="2" id="KW-0255">Endonuclease</keyword>
<dbReference type="SUPFAM" id="SSF56219">
    <property type="entry name" value="DNase I-like"/>
    <property type="match status" value="1"/>
</dbReference>
<dbReference type="EMBL" id="WAJS01000024">
    <property type="protein sequence ID" value="KAB1644675.1"/>
    <property type="molecule type" value="Genomic_DNA"/>
</dbReference>
<accession>A0A7C8BW88</accession>
<keyword evidence="2" id="KW-0269">Exonuclease</keyword>
<evidence type="ECO:0000313" key="2">
    <source>
        <dbReference type="EMBL" id="KAB1644675.1"/>
    </source>
</evidence>
<name>A0A7C8BW88_9ACTN</name>
<feature type="domain" description="Endonuclease/exonuclease/phosphatase" evidence="1">
    <location>
        <begin position="102"/>
        <end position="263"/>
    </location>
</feature>
<dbReference type="Proteomes" id="UP000479639">
    <property type="component" value="Unassembled WGS sequence"/>
</dbReference>
<protein>
    <submittedName>
        <fullName evidence="2">Endonuclease/exonuclease/phosphatase family protein</fullName>
    </submittedName>
</protein>
<evidence type="ECO:0000259" key="1">
    <source>
        <dbReference type="Pfam" id="PF03372"/>
    </source>
</evidence>
<dbReference type="Gene3D" id="3.60.10.10">
    <property type="entry name" value="Endonuclease/exonuclease/phosphatase"/>
    <property type="match status" value="1"/>
</dbReference>
<dbReference type="InterPro" id="IPR036691">
    <property type="entry name" value="Endo/exonu/phosph_ase_sf"/>
</dbReference>
<dbReference type="InterPro" id="IPR005135">
    <property type="entry name" value="Endo/exonuclease/phosphatase"/>
</dbReference>
<keyword evidence="3" id="KW-1185">Reference proteome</keyword>
<dbReference type="RefSeq" id="WP_151431088.1">
    <property type="nucleotide sequence ID" value="NZ_JANJZI010000010.1"/>
</dbReference>
<dbReference type="AlphaFoldDB" id="A0A7C8BW88"/>
<proteinExistence type="predicted"/>
<evidence type="ECO:0000313" key="3">
    <source>
        <dbReference type="Proteomes" id="UP000479639"/>
    </source>
</evidence>
<organism evidence="2 3">
    <name type="scientific">Adlercreutzia muris</name>
    <dbReference type="NCBI Taxonomy" id="1796610"/>
    <lineage>
        <taxon>Bacteria</taxon>
        <taxon>Bacillati</taxon>
        <taxon>Actinomycetota</taxon>
        <taxon>Coriobacteriia</taxon>
        <taxon>Eggerthellales</taxon>
        <taxon>Eggerthellaceae</taxon>
        <taxon>Adlercreutzia</taxon>
    </lineage>
</organism>
<dbReference type="Pfam" id="PF03372">
    <property type="entry name" value="Exo_endo_phos"/>
    <property type="match status" value="1"/>
</dbReference>
<reference evidence="2 3" key="1">
    <citation type="submission" date="2019-09" db="EMBL/GenBank/DDBJ databases">
        <title>Whole genome shotgun sequencing (WGS) of Ellagibacter isourolithinifaciens DSM 104140(T) and Adlercreutzia muris DSM 29508(T).</title>
        <authorList>
            <person name="Stoll D.A."/>
            <person name="Danylec N."/>
            <person name="Huch M."/>
        </authorList>
    </citation>
    <scope>NUCLEOTIDE SEQUENCE [LARGE SCALE GENOMIC DNA]</scope>
    <source>
        <strain evidence="2 3">DSM 29508</strain>
    </source>
</reference>